<dbReference type="Gene3D" id="1.10.101.10">
    <property type="entry name" value="PGBD-like superfamily/PGBD"/>
    <property type="match status" value="2"/>
</dbReference>
<dbReference type="InterPro" id="IPR036366">
    <property type="entry name" value="PGBDSf"/>
</dbReference>
<feature type="domain" description="Peptidoglycan binding-like" evidence="2">
    <location>
        <begin position="61"/>
        <end position="116"/>
    </location>
</feature>
<reference evidence="3 4" key="1">
    <citation type="submission" date="2017-06" db="EMBL/GenBank/DDBJ databases">
        <title>Genome sequencing of cyanobaciteial culture collection at National Institute for Environmental Studies (NIES).</title>
        <authorList>
            <person name="Hirose Y."/>
            <person name="Shimura Y."/>
            <person name="Fujisawa T."/>
            <person name="Nakamura Y."/>
            <person name="Kawachi M."/>
        </authorList>
    </citation>
    <scope>NUCLEOTIDE SEQUENCE [LARGE SCALE GENOMIC DNA]</scope>
    <source>
        <strain evidence="3 4">NIES-267</strain>
    </source>
</reference>
<protein>
    <submittedName>
        <fullName evidence="3">Peptidoglycan-binding domain 1</fullName>
    </submittedName>
</protein>
<evidence type="ECO:0000313" key="3">
    <source>
        <dbReference type="EMBL" id="BAY83072.1"/>
    </source>
</evidence>
<dbReference type="OrthoDB" id="513300at2"/>
<evidence type="ECO:0000313" key="4">
    <source>
        <dbReference type="Proteomes" id="UP000218418"/>
    </source>
</evidence>
<keyword evidence="1" id="KW-0732">Signal</keyword>
<evidence type="ECO:0000259" key="2">
    <source>
        <dbReference type="Pfam" id="PF01471"/>
    </source>
</evidence>
<feature type="signal peptide" evidence="1">
    <location>
        <begin position="1"/>
        <end position="22"/>
    </location>
</feature>
<organism evidence="3 4">
    <name type="scientific">Calothrix parasitica NIES-267</name>
    <dbReference type="NCBI Taxonomy" id="1973488"/>
    <lineage>
        <taxon>Bacteria</taxon>
        <taxon>Bacillati</taxon>
        <taxon>Cyanobacteriota</taxon>
        <taxon>Cyanophyceae</taxon>
        <taxon>Nostocales</taxon>
        <taxon>Calotrichaceae</taxon>
        <taxon>Calothrix</taxon>
    </lineage>
</organism>
<dbReference type="EMBL" id="AP018227">
    <property type="protein sequence ID" value="BAY83072.1"/>
    <property type="molecule type" value="Genomic_DNA"/>
</dbReference>
<dbReference type="SUPFAM" id="SSF47090">
    <property type="entry name" value="PGBD-like"/>
    <property type="match status" value="2"/>
</dbReference>
<dbReference type="InterPro" id="IPR036365">
    <property type="entry name" value="PGBD-like_sf"/>
</dbReference>
<proteinExistence type="predicted"/>
<dbReference type="AlphaFoldDB" id="A0A1Z4LP86"/>
<feature type="domain" description="Peptidoglycan binding-like" evidence="2">
    <location>
        <begin position="148"/>
        <end position="204"/>
    </location>
</feature>
<gene>
    <name evidence="3" type="ORF">NIES267_25580</name>
</gene>
<sequence length="215" mass="23745">MSNTITKIFLLPLSIVSAISLATVPFNQTATAQRRMVAVADGRMTEYKPASAPILRRGSRSQAVKDVQLLLNQQKFYYGKMDGIYGPRMYSSIVSFQRSRNLPATGVVNSKTWEALIDLDKRTSSARFAYMGKYSPATAPVLKLGSRGKVVRDVQTFLKQQGFYVGQVDGIYGRATASAVKSYQQNRAKLRADGVVGSTTWQAMINDKKGPFSIR</sequence>
<dbReference type="InterPro" id="IPR002477">
    <property type="entry name" value="Peptidoglycan-bd-like"/>
</dbReference>
<feature type="chain" id="PRO_5012441788" evidence="1">
    <location>
        <begin position="23"/>
        <end position="215"/>
    </location>
</feature>
<keyword evidence="4" id="KW-1185">Reference proteome</keyword>
<accession>A0A1Z4LP86</accession>
<dbReference type="Proteomes" id="UP000218418">
    <property type="component" value="Chromosome"/>
</dbReference>
<evidence type="ECO:0000256" key="1">
    <source>
        <dbReference type="SAM" id="SignalP"/>
    </source>
</evidence>
<name>A0A1Z4LP86_9CYAN</name>
<dbReference type="Pfam" id="PF01471">
    <property type="entry name" value="PG_binding_1"/>
    <property type="match status" value="2"/>
</dbReference>